<evidence type="ECO:0000313" key="2">
    <source>
        <dbReference type="Proteomes" id="UP000190460"/>
    </source>
</evidence>
<proteinExistence type="predicted"/>
<dbReference type="GO" id="GO:0016740">
    <property type="term" value="F:transferase activity"/>
    <property type="evidence" value="ECO:0007669"/>
    <property type="project" value="UniProtKB-KW"/>
</dbReference>
<dbReference type="EMBL" id="FUYB01000012">
    <property type="protein sequence ID" value="SKA83936.1"/>
    <property type="molecule type" value="Genomic_DNA"/>
</dbReference>
<dbReference type="SUPFAM" id="SSF53756">
    <property type="entry name" value="UDP-Glycosyltransferase/glycogen phosphorylase"/>
    <property type="match status" value="1"/>
</dbReference>
<protein>
    <submittedName>
        <fullName evidence="1">Glycosyltransferase involved in cell wall bisynthesis</fullName>
    </submittedName>
</protein>
<dbReference type="Proteomes" id="UP000190460">
    <property type="component" value="Unassembled WGS sequence"/>
</dbReference>
<name>A0A1T4X302_9GAMM</name>
<dbReference type="AlphaFoldDB" id="A0A1T4X302"/>
<dbReference type="OrthoDB" id="9801609at2"/>
<dbReference type="RefSeq" id="WP_078922930.1">
    <property type="nucleotide sequence ID" value="NZ_FUYB01000012.1"/>
</dbReference>
<organism evidence="1 2">
    <name type="scientific">Thiothrix eikelboomii</name>
    <dbReference type="NCBI Taxonomy" id="92487"/>
    <lineage>
        <taxon>Bacteria</taxon>
        <taxon>Pseudomonadati</taxon>
        <taxon>Pseudomonadota</taxon>
        <taxon>Gammaproteobacteria</taxon>
        <taxon>Thiotrichales</taxon>
        <taxon>Thiotrichaceae</taxon>
        <taxon>Thiothrix</taxon>
    </lineage>
</organism>
<keyword evidence="2" id="KW-1185">Reference proteome</keyword>
<sequence>MHLQFLSKLLRKKDQPKQTVFFHRDYLRFQGGHLKVFHYFQHLQSSASYLPHIYFTEQSIQDPDNPWQGSQSLATWRPADADILFLAGLDWQAVLQHPEFLQHRANIPVINLIQGLSHAEPKDRKYAFLRERAIRICVSEQVSEAIQATGQVNGPIFTIPNGIDLASLPKPLAKDKKDLDLLIVAIKKPDLGLALAQTLADQTNKIHTIHQLIPRPEFLKLLNRAKTVICLPHLAEGFYLPALEAMALGALVICPDCRGNRSFCIDQYTCLRPVYELPAILAAFQQAKSLDELSRNTLLTRAKQQVALHSLEHEAEQFLAIMRDISKLW</sequence>
<accession>A0A1T4X302</accession>
<dbReference type="Pfam" id="PF13692">
    <property type="entry name" value="Glyco_trans_1_4"/>
    <property type="match status" value="1"/>
</dbReference>
<reference evidence="1 2" key="1">
    <citation type="submission" date="2017-02" db="EMBL/GenBank/DDBJ databases">
        <authorList>
            <person name="Peterson S.W."/>
        </authorList>
    </citation>
    <scope>NUCLEOTIDE SEQUENCE [LARGE SCALE GENOMIC DNA]</scope>
    <source>
        <strain evidence="1 2">ATCC 49788</strain>
    </source>
</reference>
<keyword evidence="1" id="KW-0808">Transferase</keyword>
<dbReference type="STRING" id="92487.SAMN02745130_02458"/>
<dbReference type="Gene3D" id="3.40.50.2000">
    <property type="entry name" value="Glycogen Phosphorylase B"/>
    <property type="match status" value="1"/>
</dbReference>
<evidence type="ECO:0000313" key="1">
    <source>
        <dbReference type="EMBL" id="SKA83936.1"/>
    </source>
</evidence>
<gene>
    <name evidence="1" type="ORF">SAMN02745130_02458</name>
</gene>